<gene>
    <name evidence="2" type="ORF">CRYO30217_01014</name>
</gene>
<evidence type="ECO:0000313" key="2">
    <source>
        <dbReference type="EMBL" id="CAG5079683.1"/>
    </source>
</evidence>
<sequence length="215" mass="24830">MLHNNYIGIIAVLLVGAITYLFIVFWNKRLRDASLNLGISSDHNKITRIILTCILIVFLFYLDFVRDYVFHNLSWRMDYQYLIEQGGSPDKYVDPTDSWMKAILGNASSNTIYLLKYVSSGIFILLYGFLSHLILRLIYPSNNTLPYTILLYGLGTLSMGLVFSCYFFQWSHDTKLNFYLIAMEIGHFLESSLPTLLSILGFKIYLSSQELKPNE</sequence>
<dbReference type="EMBL" id="OU015584">
    <property type="protein sequence ID" value="CAG5079683.1"/>
    <property type="molecule type" value="Genomic_DNA"/>
</dbReference>
<feature type="transmembrane region" description="Helical" evidence="1">
    <location>
        <begin position="147"/>
        <end position="170"/>
    </location>
</feature>
<dbReference type="RefSeq" id="WP_258541233.1">
    <property type="nucleotide sequence ID" value="NZ_OU015584.1"/>
</dbReference>
<name>A0A916JLN5_9FLAO</name>
<keyword evidence="1" id="KW-0812">Transmembrane</keyword>
<evidence type="ECO:0000313" key="3">
    <source>
        <dbReference type="Proteomes" id="UP000683507"/>
    </source>
</evidence>
<dbReference type="Proteomes" id="UP000683507">
    <property type="component" value="Chromosome"/>
</dbReference>
<keyword evidence="3" id="KW-1185">Reference proteome</keyword>
<proteinExistence type="predicted"/>
<keyword evidence="1" id="KW-0472">Membrane</keyword>
<evidence type="ECO:0000256" key="1">
    <source>
        <dbReference type="SAM" id="Phobius"/>
    </source>
</evidence>
<accession>A0A916JLN5</accession>
<keyword evidence="1" id="KW-1133">Transmembrane helix</keyword>
<feature type="transmembrane region" description="Helical" evidence="1">
    <location>
        <begin position="6"/>
        <end position="26"/>
    </location>
</feature>
<organism evidence="2 3">
    <name type="scientific">Parvicella tangerina</name>
    <dbReference type="NCBI Taxonomy" id="2829795"/>
    <lineage>
        <taxon>Bacteria</taxon>
        <taxon>Pseudomonadati</taxon>
        <taxon>Bacteroidota</taxon>
        <taxon>Flavobacteriia</taxon>
        <taxon>Flavobacteriales</taxon>
        <taxon>Parvicellaceae</taxon>
        <taxon>Parvicella</taxon>
    </lineage>
</organism>
<protein>
    <submittedName>
        <fullName evidence="2">Uncharacterized protein</fullName>
    </submittedName>
</protein>
<dbReference type="AlphaFoldDB" id="A0A916JLN5"/>
<reference evidence="2" key="1">
    <citation type="submission" date="2021-04" db="EMBL/GenBank/DDBJ databases">
        <authorList>
            <person name="Rodrigo-Torres L."/>
            <person name="Arahal R. D."/>
            <person name="Lucena T."/>
        </authorList>
    </citation>
    <scope>NUCLEOTIDE SEQUENCE</scope>
    <source>
        <strain evidence="2">AS29M-1</strain>
    </source>
</reference>
<feature type="transmembrane region" description="Helical" evidence="1">
    <location>
        <begin position="46"/>
        <end position="64"/>
    </location>
</feature>
<feature type="transmembrane region" description="Helical" evidence="1">
    <location>
        <begin position="114"/>
        <end position="135"/>
    </location>
</feature>
<dbReference type="KEGG" id="ptan:CRYO30217_01014"/>